<keyword evidence="4" id="KW-1185">Reference proteome</keyword>
<dbReference type="Proteomes" id="UP000636800">
    <property type="component" value="Unassembled WGS sequence"/>
</dbReference>
<proteinExistence type="predicted"/>
<evidence type="ECO:0000313" key="5">
    <source>
        <dbReference type="Proteomes" id="UP000639772"/>
    </source>
</evidence>
<name>A0A835P666_VANPL</name>
<dbReference type="AlphaFoldDB" id="A0A835P666"/>
<keyword evidence="1" id="KW-0812">Transmembrane</keyword>
<feature type="transmembrane region" description="Helical" evidence="1">
    <location>
        <begin position="16"/>
        <end position="34"/>
    </location>
</feature>
<protein>
    <submittedName>
        <fullName evidence="2">Uncharacterized protein</fullName>
    </submittedName>
</protein>
<evidence type="ECO:0000313" key="4">
    <source>
        <dbReference type="Proteomes" id="UP000636800"/>
    </source>
</evidence>
<reference evidence="4 5" key="1">
    <citation type="journal article" date="2020" name="Nat. Food">
        <title>A phased Vanilla planifolia genome enables genetic improvement of flavour and production.</title>
        <authorList>
            <person name="Hasing T."/>
            <person name="Tang H."/>
            <person name="Brym M."/>
            <person name="Khazi F."/>
            <person name="Huang T."/>
            <person name="Chambers A.H."/>
        </authorList>
    </citation>
    <scope>NUCLEOTIDE SEQUENCE [LARGE SCALE GENOMIC DNA]</scope>
    <source>
        <tissue evidence="2">Leaf</tissue>
    </source>
</reference>
<dbReference type="Proteomes" id="UP000639772">
    <property type="component" value="Unassembled WGS sequence"/>
</dbReference>
<evidence type="ECO:0000313" key="3">
    <source>
        <dbReference type="EMBL" id="KAG0446436.1"/>
    </source>
</evidence>
<dbReference type="EMBL" id="JADCNM010000578">
    <property type="protein sequence ID" value="KAG0446429.1"/>
    <property type="molecule type" value="Genomic_DNA"/>
</dbReference>
<accession>A0A835P666</accession>
<gene>
    <name evidence="3" type="ORF">HPP92_028830</name>
    <name evidence="2" type="ORF">HPP92_028841</name>
</gene>
<keyword evidence="1" id="KW-0472">Membrane</keyword>
<keyword evidence="1" id="KW-1133">Transmembrane helix</keyword>
<sequence length="86" mass="9745">MRQASFNTSSQCYSPYRITAVTSVETLAVAIGAIRRRSNQERRAADGLAFRWVCCQGLSRLYGDGWSNRPHADKALDARRSRLQHM</sequence>
<organism evidence="2 5">
    <name type="scientific">Vanilla planifolia</name>
    <name type="common">Vanilla</name>
    <dbReference type="NCBI Taxonomy" id="51239"/>
    <lineage>
        <taxon>Eukaryota</taxon>
        <taxon>Viridiplantae</taxon>
        <taxon>Streptophyta</taxon>
        <taxon>Embryophyta</taxon>
        <taxon>Tracheophyta</taxon>
        <taxon>Spermatophyta</taxon>
        <taxon>Magnoliopsida</taxon>
        <taxon>Liliopsida</taxon>
        <taxon>Asparagales</taxon>
        <taxon>Orchidaceae</taxon>
        <taxon>Vanilloideae</taxon>
        <taxon>Vanilleae</taxon>
        <taxon>Vanilla</taxon>
    </lineage>
</organism>
<evidence type="ECO:0000313" key="2">
    <source>
        <dbReference type="EMBL" id="KAG0446429.1"/>
    </source>
</evidence>
<comment type="caution">
    <text evidence="2">The sequence shown here is derived from an EMBL/GenBank/DDBJ whole genome shotgun (WGS) entry which is preliminary data.</text>
</comment>
<dbReference type="EMBL" id="JADCNL010000577">
    <property type="protein sequence ID" value="KAG0446436.1"/>
    <property type="molecule type" value="Genomic_DNA"/>
</dbReference>
<evidence type="ECO:0000256" key="1">
    <source>
        <dbReference type="SAM" id="Phobius"/>
    </source>
</evidence>